<keyword evidence="2" id="KW-0812">Transmembrane</keyword>
<dbReference type="OrthoDB" id="6128690at2759"/>
<reference evidence="4" key="1">
    <citation type="submission" date="2022-01" db="EMBL/GenBank/DDBJ databases">
        <authorList>
            <person name="King R."/>
        </authorList>
    </citation>
    <scope>NUCLEOTIDE SEQUENCE</scope>
</reference>
<sequence length="403" mass="45496">MKKFIMELIIIKLFLAILVQKCVTQETSSTDLSSSTLPTTTSIPILYLNGNNITWNPSSTQEVQIECDLGYKITATIVECRIDGVNLGYARISSGRETENLMFTYNVTNKPSYFFNTNKLNAAFSGTGTMTVIFSRVGEPLTTTTTEISTSTIYLPTAMSAVAAELVVHLTGINPLDYRNKEVLDSLRDAIKRMAIEYCETEHFELAVNITISNVQIRQIVECSSRYPTCASCVKVTFAVPVNLKEDPSSPWSGYQLNDQHLKIMWDRLSSKYITDGISECPQEHINSWVKWQIVLIAVCTALFLVFLLIFRCVVEKLIRRVEKQNRNVADKPSYQFEDRMTQISLPPHYLQETPALFESTYSMFNPAVGSTNPGFERYEDDFEDNKNDDLESESSIIEESGA</sequence>
<feature type="signal peptide" evidence="3">
    <location>
        <begin position="1"/>
        <end position="24"/>
    </location>
</feature>
<keyword evidence="3" id="KW-0732">Signal</keyword>
<protein>
    <submittedName>
        <fullName evidence="4">Uncharacterized protein</fullName>
    </submittedName>
</protein>
<accession>A0A9P0G9E0</accession>
<evidence type="ECO:0000256" key="3">
    <source>
        <dbReference type="SAM" id="SignalP"/>
    </source>
</evidence>
<gene>
    <name evidence="4" type="ORF">PSYICH_LOCUS2590</name>
</gene>
<feature type="compositionally biased region" description="Low complexity" evidence="1">
    <location>
        <begin position="394"/>
        <end position="403"/>
    </location>
</feature>
<evidence type="ECO:0000256" key="1">
    <source>
        <dbReference type="SAM" id="MobiDB-lite"/>
    </source>
</evidence>
<organism evidence="4 5">
    <name type="scientific">Psylliodes chrysocephalus</name>
    <dbReference type="NCBI Taxonomy" id="3402493"/>
    <lineage>
        <taxon>Eukaryota</taxon>
        <taxon>Metazoa</taxon>
        <taxon>Ecdysozoa</taxon>
        <taxon>Arthropoda</taxon>
        <taxon>Hexapoda</taxon>
        <taxon>Insecta</taxon>
        <taxon>Pterygota</taxon>
        <taxon>Neoptera</taxon>
        <taxon>Endopterygota</taxon>
        <taxon>Coleoptera</taxon>
        <taxon>Polyphaga</taxon>
        <taxon>Cucujiformia</taxon>
        <taxon>Chrysomeloidea</taxon>
        <taxon>Chrysomelidae</taxon>
        <taxon>Galerucinae</taxon>
        <taxon>Alticini</taxon>
        <taxon>Psylliodes</taxon>
    </lineage>
</organism>
<dbReference type="Proteomes" id="UP001153636">
    <property type="component" value="Chromosome 11"/>
</dbReference>
<evidence type="ECO:0000313" key="4">
    <source>
        <dbReference type="EMBL" id="CAH1101467.1"/>
    </source>
</evidence>
<dbReference type="AlphaFoldDB" id="A0A9P0G9E0"/>
<evidence type="ECO:0000313" key="5">
    <source>
        <dbReference type="Proteomes" id="UP001153636"/>
    </source>
</evidence>
<evidence type="ECO:0000256" key="2">
    <source>
        <dbReference type="SAM" id="Phobius"/>
    </source>
</evidence>
<feature type="region of interest" description="Disordered" evidence="1">
    <location>
        <begin position="373"/>
        <end position="403"/>
    </location>
</feature>
<name>A0A9P0G9E0_9CUCU</name>
<keyword evidence="2" id="KW-1133">Transmembrane helix</keyword>
<feature type="chain" id="PRO_5040217092" evidence="3">
    <location>
        <begin position="25"/>
        <end position="403"/>
    </location>
</feature>
<keyword evidence="2" id="KW-0472">Membrane</keyword>
<feature type="transmembrane region" description="Helical" evidence="2">
    <location>
        <begin position="292"/>
        <end position="315"/>
    </location>
</feature>
<proteinExistence type="predicted"/>
<dbReference type="EMBL" id="OV651823">
    <property type="protein sequence ID" value="CAH1101467.1"/>
    <property type="molecule type" value="Genomic_DNA"/>
</dbReference>
<keyword evidence="5" id="KW-1185">Reference proteome</keyword>